<evidence type="ECO:0000313" key="1">
    <source>
        <dbReference type="EMBL" id="EFJ18614.1"/>
    </source>
</evidence>
<dbReference type="OrthoDB" id="445361at2759"/>
<dbReference type="OMA" id="EELMIKW"/>
<dbReference type="EMBL" id="GL377609">
    <property type="protein sequence ID" value="EFJ18614.1"/>
    <property type="molecule type" value="Genomic_DNA"/>
</dbReference>
<dbReference type="KEGG" id="smo:SELMODRAFT_112412"/>
<dbReference type="PANTHER" id="PTHR36897">
    <property type="entry name" value="OS10G0351100-LIKE PROTEIN"/>
    <property type="match status" value="1"/>
</dbReference>
<dbReference type="STRING" id="88036.D8SAL0"/>
<dbReference type="AlphaFoldDB" id="D8SAL0"/>
<dbReference type="Gramene" id="EFJ18614">
    <property type="protein sequence ID" value="EFJ18614"/>
    <property type="gene ID" value="SELMODRAFT_112412"/>
</dbReference>
<protein>
    <submittedName>
        <fullName evidence="1">Uncharacterized protein</fullName>
    </submittedName>
</protein>
<gene>
    <name evidence="1" type="ORF">SELMODRAFT_112412</name>
</gene>
<keyword evidence="2" id="KW-1185">Reference proteome</keyword>
<dbReference type="Proteomes" id="UP000001514">
    <property type="component" value="Unassembled WGS sequence"/>
</dbReference>
<accession>D8SAL0</accession>
<name>D8SAL0_SELML</name>
<dbReference type="eggNOG" id="KOG2094">
    <property type="taxonomic scope" value="Eukaryota"/>
</dbReference>
<dbReference type="HOGENOM" id="CLU_101183_1_0_1"/>
<organism evidence="2">
    <name type="scientific">Selaginella moellendorffii</name>
    <name type="common">Spikemoss</name>
    <dbReference type="NCBI Taxonomy" id="88036"/>
    <lineage>
        <taxon>Eukaryota</taxon>
        <taxon>Viridiplantae</taxon>
        <taxon>Streptophyta</taxon>
        <taxon>Embryophyta</taxon>
        <taxon>Tracheophyta</taxon>
        <taxon>Lycopodiopsida</taxon>
        <taxon>Selaginellales</taxon>
        <taxon>Selaginellaceae</taxon>
        <taxon>Selaginella</taxon>
    </lineage>
</organism>
<sequence>MNGGGAAILPAMAGILDVAARRGVSLELKKLGPFFTVIASNSKDQALLGEARGVIRPWIDGMVLHLDSIRMTRASKIKQDKPLFGVALLIGAAAIRHGYDCGCSRAELLAINDSDLYHSKLRRYYQRVGFEAVYEVSGESLRDLPHMLVWGGIGTRMDASIHHLLVKWSKVFHSGGQMPLTQSSKALLSARLDQNIRS</sequence>
<reference evidence="1 2" key="1">
    <citation type="journal article" date="2011" name="Science">
        <title>The Selaginella genome identifies genetic changes associated with the evolution of vascular plants.</title>
        <authorList>
            <person name="Banks J.A."/>
            <person name="Nishiyama T."/>
            <person name="Hasebe M."/>
            <person name="Bowman J.L."/>
            <person name="Gribskov M."/>
            <person name="dePamphilis C."/>
            <person name="Albert V.A."/>
            <person name="Aono N."/>
            <person name="Aoyama T."/>
            <person name="Ambrose B.A."/>
            <person name="Ashton N.W."/>
            <person name="Axtell M.J."/>
            <person name="Barker E."/>
            <person name="Barker M.S."/>
            <person name="Bennetzen J.L."/>
            <person name="Bonawitz N.D."/>
            <person name="Chapple C."/>
            <person name="Cheng C."/>
            <person name="Correa L.G."/>
            <person name="Dacre M."/>
            <person name="DeBarry J."/>
            <person name="Dreyer I."/>
            <person name="Elias M."/>
            <person name="Engstrom E.M."/>
            <person name="Estelle M."/>
            <person name="Feng L."/>
            <person name="Finet C."/>
            <person name="Floyd S.K."/>
            <person name="Frommer W.B."/>
            <person name="Fujita T."/>
            <person name="Gramzow L."/>
            <person name="Gutensohn M."/>
            <person name="Harholt J."/>
            <person name="Hattori M."/>
            <person name="Heyl A."/>
            <person name="Hirai T."/>
            <person name="Hiwatashi Y."/>
            <person name="Ishikawa M."/>
            <person name="Iwata M."/>
            <person name="Karol K.G."/>
            <person name="Koehler B."/>
            <person name="Kolukisaoglu U."/>
            <person name="Kubo M."/>
            <person name="Kurata T."/>
            <person name="Lalonde S."/>
            <person name="Li K."/>
            <person name="Li Y."/>
            <person name="Litt A."/>
            <person name="Lyons E."/>
            <person name="Manning G."/>
            <person name="Maruyama T."/>
            <person name="Michael T.P."/>
            <person name="Mikami K."/>
            <person name="Miyazaki S."/>
            <person name="Morinaga S."/>
            <person name="Murata T."/>
            <person name="Mueller-Roeber B."/>
            <person name="Nelson D.R."/>
            <person name="Obara M."/>
            <person name="Oguri Y."/>
            <person name="Olmstead R.G."/>
            <person name="Onodera N."/>
            <person name="Petersen B.L."/>
            <person name="Pils B."/>
            <person name="Prigge M."/>
            <person name="Rensing S.A."/>
            <person name="Riano-Pachon D.M."/>
            <person name="Roberts A.W."/>
            <person name="Sato Y."/>
            <person name="Scheller H.V."/>
            <person name="Schulz B."/>
            <person name="Schulz C."/>
            <person name="Shakirov E.V."/>
            <person name="Shibagaki N."/>
            <person name="Shinohara N."/>
            <person name="Shippen D.E."/>
            <person name="Soerensen I."/>
            <person name="Sotooka R."/>
            <person name="Sugimoto N."/>
            <person name="Sugita M."/>
            <person name="Sumikawa N."/>
            <person name="Tanurdzic M."/>
            <person name="Theissen G."/>
            <person name="Ulvskov P."/>
            <person name="Wakazuki S."/>
            <person name="Weng J.K."/>
            <person name="Willats W.W."/>
            <person name="Wipf D."/>
            <person name="Wolf P.G."/>
            <person name="Yang L."/>
            <person name="Zimmer A.D."/>
            <person name="Zhu Q."/>
            <person name="Mitros T."/>
            <person name="Hellsten U."/>
            <person name="Loque D."/>
            <person name="Otillar R."/>
            <person name="Salamov A."/>
            <person name="Schmutz J."/>
            <person name="Shapiro H."/>
            <person name="Lindquist E."/>
            <person name="Lucas S."/>
            <person name="Rokhsar D."/>
            <person name="Grigoriev I.V."/>
        </authorList>
    </citation>
    <scope>NUCLEOTIDE SEQUENCE [LARGE SCALE GENOMIC DNA]</scope>
</reference>
<proteinExistence type="predicted"/>
<dbReference type="InParanoid" id="D8SAL0"/>
<dbReference type="PANTHER" id="PTHR36897:SF2">
    <property type="entry name" value="OS10G0350800 PROTEIN"/>
    <property type="match status" value="1"/>
</dbReference>
<evidence type="ECO:0000313" key="2">
    <source>
        <dbReference type="Proteomes" id="UP000001514"/>
    </source>
</evidence>